<protein>
    <recommendedName>
        <fullName evidence="2">DUF7918 domain-containing protein</fullName>
    </recommendedName>
</protein>
<dbReference type="AlphaFoldDB" id="A0A0C3Q4H3"/>
<accession>A0A0C3Q4H3</accession>
<evidence type="ECO:0000256" key="1">
    <source>
        <dbReference type="SAM" id="MobiDB-lite"/>
    </source>
</evidence>
<evidence type="ECO:0000313" key="4">
    <source>
        <dbReference type="Proteomes" id="UP000054248"/>
    </source>
</evidence>
<gene>
    <name evidence="3" type="ORF">M407DRAFT_26754</name>
</gene>
<name>A0A0C3Q4H3_9AGAM</name>
<dbReference type="InterPro" id="IPR057678">
    <property type="entry name" value="DUF7918"/>
</dbReference>
<dbReference type="OrthoDB" id="3364132at2759"/>
<keyword evidence="4" id="KW-1185">Reference proteome</keyword>
<dbReference type="Pfam" id="PF25534">
    <property type="entry name" value="DUF7918"/>
    <property type="match status" value="1"/>
</dbReference>
<organism evidence="3 4">
    <name type="scientific">Tulasnella calospora MUT 4182</name>
    <dbReference type="NCBI Taxonomy" id="1051891"/>
    <lineage>
        <taxon>Eukaryota</taxon>
        <taxon>Fungi</taxon>
        <taxon>Dikarya</taxon>
        <taxon>Basidiomycota</taxon>
        <taxon>Agaricomycotina</taxon>
        <taxon>Agaricomycetes</taxon>
        <taxon>Cantharellales</taxon>
        <taxon>Tulasnellaceae</taxon>
        <taxon>Tulasnella</taxon>
    </lineage>
</organism>
<dbReference type="PANTHER" id="PTHR36223">
    <property type="entry name" value="BETA-LACTAMASE-TYPE TRANSPEPTIDASE FOLD DOMAIN CONTAINING PROTEIN"/>
    <property type="match status" value="1"/>
</dbReference>
<reference evidence="3 4" key="1">
    <citation type="submission" date="2014-04" db="EMBL/GenBank/DDBJ databases">
        <authorList>
            <consortium name="DOE Joint Genome Institute"/>
            <person name="Kuo A."/>
            <person name="Girlanda M."/>
            <person name="Perotto S."/>
            <person name="Kohler A."/>
            <person name="Nagy L.G."/>
            <person name="Floudas D."/>
            <person name="Copeland A."/>
            <person name="Barry K.W."/>
            <person name="Cichocki N."/>
            <person name="Veneault-Fourrey C."/>
            <person name="LaButti K."/>
            <person name="Lindquist E.A."/>
            <person name="Lipzen A."/>
            <person name="Lundell T."/>
            <person name="Morin E."/>
            <person name="Murat C."/>
            <person name="Sun H."/>
            <person name="Tunlid A."/>
            <person name="Henrissat B."/>
            <person name="Grigoriev I.V."/>
            <person name="Hibbett D.S."/>
            <person name="Martin F."/>
            <person name="Nordberg H.P."/>
            <person name="Cantor M.N."/>
            <person name="Hua S.X."/>
        </authorList>
    </citation>
    <scope>NUCLEOTIDE SEQUENCE [LARGE SCALE GENOMIC DNA]</scope>
    <source>
        <strain evidence="3 4">MUT 4182</strain>
    </source>
</reference>
<dbReference type="Proteomes" id="UP000054248">
    <property type="component" value="Unassembled WGS sequence"/>
</dbReference>
<evidence type="ECO:0000313" key="3">
    <source>
        <dbReference type="EMBL" id="KIO23825.1"/>
    </source>
</evidence>
<evidence type="ECO:0000259" key="2">
    <source>
        <dbReference type="Pfam" id="PF25534"/>
    </source>
</evidence>
<sequence>MLYFRSYKVSIRVNGQDVPVYQPENDEDTKTATGWIASEQHQRFAIFCQQDETFNYTTSARVYLDGSKESSHRGLIGEGRLYSNCIEGVWDSPTSLRPFVFESVKTTDDDAYLNHSLDRKAPGTIRVEMHRVRVLSRPEAWQPSHAPKPAPTVHERSKKAGGHVTRLGKQEAPARLPKWLSSKPYSPSDTEPWVSFEFRYRPAAILQAEGIMPKLQARRSETQSLGEDEEVEAEHKAEILALEAEQAALDARRTALKAKFGNLNVKREASPIRVPQSAVTNVIDLTLEYVQICS</sequence>
<proteinExistence type="predicted"/>
<dbReference type="STRING" id="1051891.A0A0C3Q4H3"/>
<feature type="region of interest" description="Disordered" evidence="1">
    <location>
        <begin position="138"/>
        <end position="170"/>
    </location>
</feature>
<dbReference type="HOGENOM" id="CLU_060356_3_1_1"/>
<feature type="domain" description="DUF7918" evidence="2">
    <location>
        <begin position="8"/>
        <end position="214"/>
    </location>
</feature>
<dbReference type="PANTHER" id="PTHR36223:SF1">
    <property type="entry name" value="TRANSCRIPTION ELONGATION FACTOR EAF N-TERMINAL DOMAIN-CONTAINING PROTEIN"/>
    <property type="match status" value="1"/>
</dbReference>
<dbReference type="EMBL" id="KN823075">
    <property type="protein sequence ID" value="KIO23825.1"/>
    <property type="molecule type" value="Genomic_DNA"/>
</dbReference>
<reference evidence="4" key="2">
    <citation type="submission" date="2015-01" db="EMBL/GenBank/DDBJ databases">
        <title>Evolutionary Origins and Diversification of the Mycorrhizal Mutualists.</title>
        <authorList>
            <consortium name="DOE Joint Genome Institute"/>
            <consortium name="Mycorrhizal Genomics Consortium"/>
            <person name="Kohler A."/>
            <person name="Kuo A."/>
            <person name="Nagy L.G."/>
            <person name="Floudas D."/>
            <person name="Copeland A."/>
            <person name="Barry K.W."/>
            <person name="Cichocki N."/>
            <person name="Veneault-Fourrey C."/>
            <person name="LaButti K."/>
            <person name="Lindquist E.A."/>
            <person name="Lipzen A."/>
            <person name="Lundell T."/>
            <person name="Morin E."/>
            <person name="Murat C."/>
            <person name="Riley R."/>
            <person name="Ohm R."/>
            <person name="Sun H."/>
            <person name="Tunlid A."/>
            <person name="Henrissat B."/>
            <person name="Grigoriev I.V."/>
            <person name="Hibbett D.S."/>
            <person name="Martin F."/>
        </authorList>
    </citation>
    <scope>NUCLEOTIDE SEQUENCE [LARGE SCALE GENOMIC DNA]</scope>
    <source>
        <strain evidence="4">MUT 4182</strain>
    </source>
</reference>